<name>A0A9W3KGU0_BACTU</name>
<proteinExistence type="predicted"/>
<reference evidence="2 3" key="1">
    <citation type="submission" date="2013-05" db="EMBL/GenBank/DDBJ databases">
        <title>Complete genome sequence of Bacillus thuringiensis YBT-1518, a typical strain with high toxicity to nematode.</title>
        <authorList>
            <person name="Wang P."/>
            <person name="Zhang C."/>
            <person name="Guo M."/>
            <person name="Guo S."/>
            <person name="Zhu Y."/>
            <person name="Zheng J."/>
            <person name="Zhu L."/>
            <person name="Ruan L."/>
            <person name="Peng D."/>
            <person name="Sun M."/>
        </authorList>
    </citation>
    <scope>NUCLEOTIDE SEQUENCE [LARGE SCALE GENOMIC DNA]</scope>
    <source>
        <strain evidence="2 3">YBT-1518</strain>
    </source>
</reference>
<protein>
    <submittedName>
        <fullName evidence="2">Uncharacterized protein</fullName>
    </submittedName>
</protein>
<evidence type="ECO:0000256" key="1">
    <source>
        <dbReference type="SAM" id="MobiDB-lite"/>
    </source>
</evidence>
<dbReference type="KEGG" id="bthu:YBT1518_19640"/>
<evidence type="ECO:0000313" key="2">
    <source>
        <dbReference type="EMBL" id="AHA73062.1"/>
    </source>
</evidence>
<gene>
    <name evidence="2" type="ORF">YBT1518_19640</name>
</gene>
<feature type="region of interest" description="Disordered" evidence="1">
    <location>
        <begin position="1"/>
        <end position="35"/>
    </location>
</feature>
<dbReference type="AlphaFoldDB" id="A0A9W3KGU0"/>
<sequence length="35" mass="3793">MSRYLWAVRPPPQNSAEAKKLDGGPAARKIQIGEG</sequence>
<dbReference type="EMBL" id="CP005935">
    <property type="protein sequence ID" value="AHA73062.1"/>
    <property type="molecule type" value="Genomic_DNA"/>
</dbReference>
<evidence type="ECO:0000313" key="3">
    <source>
        <dbReference type="Proteomes" id="UP000018566"/>
    </source>
</evidence>
<organism evidence="2 3">
    <name type="scientific">Bacillus thuringiensis YBT-1518</name>
    <dbReference type="NCBI Taxonomy" id="529122"/>
    <lineage>
        <taxon>Bacteria</taxon>
        <taxon>Bacillati</taxon>
        <taxon>Bacillota</taxon>
        <taxon>Bacilli</taxon>
        <taxon>Bacillales</taxon>
        <taxon>Bacillaceae</taxon>
        <taxon>Bacillus</taxon>
        <taxon>Bacillus cereus group</taxon>
    </lineage>
</organism>
<accession>A0A9W3KGU0</accession>
<dbReference type="Proteomes" id="UP000018566">
    <property type="component" value="Chromosome"/>
</dbReference>